<protein>
    <submittedName>
        <fullName evidence="2">Uncharacterized protein</fullName>
    </submittedName>
</protein>
<proteinExistence type="predicted"/>
<feature type="region of interest" description="Disordered" evidence="1">
    <location>
        <begin position="32"/>
        <end position="75"/>
    </location>
</feature>
<name>A0A0A9H8W9_ARUDO</name>
<organism evidence="2">
    <name type="scientific">Arundo donax</name>
    <name type="common">Giant reed</name>
    <name type="synonym">Donax arundinaceus</name>
    <dbReference type="NCBI Taxonomy" id="35708"/>
    <lineage>
        <taxon>Eukaryota</taxon>
        <taxon>Viridiplantae</taxon>
        <taxon>Streptophyta</taxon>
        <taxon>Embryophyta</taxon>
        <taxon>Tracheophyta</taxon>
        <taxon>Spermatophyta</taxon>
        <taxon>Magnoliopsida</taxon>
        <taxon>Liliopsida</taxon>
        <taxon>Poales</taxon>
        <taxon>Poaceae</taxon>
        <taxon>PACMAD clade</taxon>
        <taxon>Arundinoideae</taxon>
        <taxon>Arundineae</taxon>
        <taxon>Arundo</taxon>
    </lineage>
</organism>
<sequence>MPHANITNALQSLLTRSSIYHLLCRNKYMKQNRARDGKDAAARASVLESSGPRSGLPVPGGDRDVGVLGMPGDPD</sequence>
<evidence type="ECO:0000313" key="2">
    <source>
        <dbReference type="EMBL" id="JAE29363.1"/>
    </source>
</evidence>
<dbReference type="AlphaFoldDB" id="A0A0A9H8W9"/>
<evidence type="ECO:0000256" key="1">
    <source>
        <dbReference type="SAM" id="MobiDB-lite"/>
    </source>
</evidence>
<dbReference type="EMBL" id="GBRH01168533">
    <property type="protein sequence ID" value="JAE29363.1"/>
    <property type="molecule type" value="Transcribed_RNA"/>
</dbReference>
<reference evidence="2" key="1">
    <citation type="submission" date="2014-09" db="EMBL/GenBank/DDBJ databases">
        <authorList>
            <person name="Magalhaes I.L.F."/>
            <person name="Oliveira U."/>
            <person name="Santos F.R."/>
            <person name="Vidigal T.H.D.A."/>
            <person name="Brescovit A.D."/>
            <person name="Santos A.J."/>
        </authorList>
    </citation>
    <scope>NUCLEOTIDE SEQUENCE</scope>
    <source>
        <tissue evidence="2">Shoot tissue taken approximately 20 cm above the soil surface</tissue>
    </source>
</reference>
<reference evidence="2" key="2">
    <citation type="journal article" date="2015" name="Data Brief">
        <title>Shoot transcriptome of the giant reed, Arundo donax.</title>
        <authorList>
            <person name="Barrero R.A."/>
            <person name="Guerrero F.D."/>
            <person name="Moolhuijzen P."/>
            <person name="Goolsby J.A."/>
            <person name="Tidwell J."/>
            <person name="Bellgard S.E."/>
            <person name="Bellgard M.I."/>
        </authorList>
    </citation>
    <scope>NUCLEOTIDE SEQUENCE</scope>
    <source>
        <tissue evidence="2">Shoot tissue taken approximately 20 cm above the soil surface</tissue>
    </source>
</reference>
<accession>A0A0A9H8W9</accession>